<protein>
    <recommendedName>
        <fullName evidence="3">DH domain-containing protein</fullName>
    </recommendedName>
</protein>
<evidence type="ECO:0000313" key="1">
    <source>
        <dbReference type="EMBL" id="MDM5454159.1"/>
    </source>
</evidence>
<name>A0AAW7IFL9_9BACI</name>
<dbReference type="AlphaFoldDB" id="A0AAW7IFL9"/>
<comment type="caution">
    <text evidence="1">The sequence shown here is derived from an EMBL/GenBank/DDBJ whole genome shotgun (WGS) entry which is preliminary data.</text>
</comment>
<dbReference type="RefSeq" id="WP_155727285.1">
    <property type="nucleotide sequence ID" value="NZ_CP011008.1"/>
</dbReference>
<reference evidence="1" key="1">
    <citation type="submission" date="2023-06" db="EMBL/GenBank/DDBJ databases">
        <title>Comparative genomics of Bacillaceae isolates and their secondary metabolite potential.</title>
        <authorList>
            <person name="Song L."/>
            <person name="Nielsen L.J."/>
            <person name="Mohite O."/>
            <person name="Xu X."/>
            <person name="Weber T."/>
            <person name="Kovacs A.T."/>
        </authorList>
    </citation>
    <scope>NUCLEOTIDE SEQUENCE</scope>
    <source>
        <strain evidence="1">D8_B_37</strain>
    </source>
</reference>
<evidence type="ECO:0008006" key="3">
    <source>
        <dbReference type="Google" id="ProtNLM"/>
    </source>
</evidence>
<gene>
    <name evidence="1" type="ORF">QUF89_18675</name>
</gene>
<accession>A0AAW7IFL9</accession>
<dbReference type="Proteomes" id="UP001234602">
    <property type="component" value="Unassembled WGS sequence"/>
</dbReference>
<proteinExistence type="predicted"/>
<evidence type="ECO:0000313" key="2">
    <source>
        <dbReference type="Proteomes" id="UP001234602"/>
    </source>
</evidence>
<organism evidence="1 2">
    <name type="scientific">Peribacillus simplex</name>
    <dbReference type="NCBI Taxonomy" id="1478"/>
    <lineage>
        <taxon>Bacteria</taxon>
        <taxon>Bacillati</taxon>
        <taxon>Bacillota</taxon>
        <taxon>Bacilli</taxon>
        <taxon>Bacillales</taxon>
        <taxon>Bacillaceae</taxon>
        <taxon>Peribacillus</taxon>
    </lineage>
</organism>
<sequence length="51" mass="6143">MSSKKGTDIWLIVFTMIKKEQAYIERLHIELESLRNLLYQLSLINRLYCIN</sequence>
<dbReference type="EMBL" id="JAUCEY010000008">
    <property type="protein sequence ID" value="MDM5454159.1"/>
    <property type="molecule type" value="Genomic_DNA"/>
</dbReference>